<dbReference type="Proteomes" id="UP000005239">
    <property type="component" value="Unassembled WGS sequence"/>
</dbReference>
<keyword evidence="2" id="KW-0479">Metal-binding</keyword>
<dbReference type="OrthoDB" id="10263345at2759"/>
<dbReference type="AlphaFoldDB" id="A0A2A6BPE2"/>
<dbReference type="PROSITE" id="PS50089">
    <property type="entry name" value="ZF_RING_2"/>
    <property type="match status" value="1"/>
</dbReference>
<reference evidence="7" key="2">
    <citation type="submission" date="2022-06" db="UniProtKB">
        <authorList>
            <consortium name="EnsemblMetazoa"/>
        </authorList>
    </citation>
    <scope>IDENTIFICATION</scope>
    <source>
        <strain evidence="7">PS312</strain>
    </source>
</reference>
<feature type="compositionally biased region" description="Basic residues" evidence="6">
    <location>
        <begin position="1104"/>
        <end position="1115"/>
    </location>
</feature>
<dbReference type="GO" id="GO:0015031">
    <property type="term" value="P:protein transport"/>
    <property type="evidence" value="ECO:0007669"/>
    <property type="project" value="UniProtKB-KW"/>
</dbReference>
<evidence type="ECO:0000313" key="7">
    <source>
        <dbReference type="EnsemblMetazoa" id="PPA00829.1"/>
    </source>
</evidence>
<accession>A0A2A6BPE2</accession>
<dbReference type="EnsemblMetazoa" id="PPA00829.1">
    <property type="protein sequence ID" value="PPA00829.1"/>
    <property type="gene ID" value="WBGene00090383"/>
</dbReference>
<evidence type="ECO:0000256" key="4">
    <source>
        <dbReference type="ARBA" id="ARBA00022927"/>
    </source>
</evidence>
<dbReference type="InterPro" id="IPR019514">
    <property type="entry name" value="Syndetin_C"/>
</dbReference>
<dbReference type="Pfam" id="PF10474">
    <property type="entry name" value="Syndetin_C"/>
    <property type="match status" value="1"/>
</dbReference>
<dbReference type="Pfam" id="PF10475">
    <property type="entry name" value="Vps54_N"/>
    <property type="match status" value="1"/>
</dbReference>
<evidence type="ECO:0000256" key="2">
    <source>
        <dbReference type="ARBA" id="ARBA00022771"/>
    </source>
</evidence>
<dbReference type="Gene3D" id="3.30.40.10">
    <property type="entry name" value="Zinc/RING finger domain, C3HC4 (zinc finger)"/>
    <property type="match status" value="1"/>
</dbReference>
<dbReference type="GO" id="GO:0032456">
    <property type="term" value="P:endocytic recycling"/>
    <property type="evidence" value="ECO:0000318"/>
    <property type="project" value="GO_Central"/>
</dbReference>
<feature type="region of interest" description="Disordered" evidence="6">
    <location>
        <begin position="1071"/>
        <end position="1115"/>
    </location>
</feature>
<evidence type="ECO:0000313" key="8">
    <source>
        <dbReference type="Proteomes" id="UP000005239"/>
    </source>
</evidence>
<dbReference type="SUPFAM" id="SSF57850">
    <property type="entry name" value="RING/U-box"/>
    <property type="match status" value="1"/>
</dbReference>
<dbReference type="GO" id="GO:0042147">
    <property type="term" value="P:retrograde transport, endosome to Golgi"/>
    <property type="evidence" value="ECO:0007669"/>
    <property type="project" value="InterPro"/>
</dbReference>
<keyword evidence="2" id="KW-0863">Zinc-finger</keyword>
<protein>
    <submittedName>
        <fullName evidence="7">Vesa-1</fullName>
    </submittedName>
</protein>
<gene>
    <name evidence="7" type="primary">WBGene00090383</name>
</gene>
<keyword evidence="8" id="KW-1185">Reference proteome</keyword>
<dbReference type="GO" id="GO:0000149">
    <property type="term" value="F:SNARE binding"/>
    <property type="evidence" value="ECO:0000318"/>
    <property type="project" value="GO_Central"/>
</dbReference>
<dbReference type="InterPro" id="IPR013083">
    <property type="entry name" value="Znf_RING/FYVE/PHD"/>
</dbReference>
<dbReference type="PANTHER" id="PTHR13258:SF0">
    <property type="entry name" value="SYNDETIN"/>
    <property type="match status" value="1"/>
</dbReference>
<dbReference type="GO" id="GO:0008270">
    <property type="term" value="F:zinc ion binding"/>
    <property type="evidence" value="ECO:0007669"/>
    <property type="project" value="UniProtKB-KW"/>
</dbReference>
<keyword evidence="1" id="KW-0813">Transport</keyword>
<dbReference type="InterPro" id="IPR001841">
    <property type="entry name" value="Znf_RING"/>
</dbReference>
<evidence type="ECO:0000256" key="6">
    <source>
        <dbReference type="SAM" id="MobiDB-lite"/>
    </source>
</evidence>
<dbReference type="InterPro" id="IPR040047">
    <property type="entry name" value="VPS50"/>
</dbReference>
<reference evidence="8" key="1">
    <citation type="journal article" date="2008" name="Nat. Genet.">
        <title>The Pristionchus pacificus genome provides a unique perspective on nematode lifestyle and parasitism.</title>
        <authorList>
            <person name="Dieterich C."/>
            <person name="Clifton S.W."/>
            <person name="Schuster L.N."/>
            <person name="Chinwalla A."/>
            <person name="Delehaunty K."/>
            <person name="Dinkelacker I."/>
            <person name="Fulton L."/>
            <person name="Fulton R."/>
            <person name="Godfrey J."/>
            <person name="Minx P."/>
            <person name="Mitreva M."/>
            <person name="Roeseler W."/>
            <person name="Tian H."/>
            <person name="Witte H."/>
            <person name="Yang S.P."/>
            <person name="Wilson R.K."/>
            <person name="Sommer R.J."/>
        </authorList>
    </citation>
    <scope>NUCLEOTIDE SEQUENCE [LARGE SCALE GENOMIC DNA]</scope>
    <source>
        <strain evidence="8">PS312</strain>
    </source>
</reference>
<dbReference type="SMART" id="SM00184">
    <property type="entry name" value="RING"/>
    <property type="match status" value="1"/>
</dbReference>
<evidence type="ECO:0000256" key="3">
    <source>
        <dbReference type="ARBA" id="ARBA00022833"/>
    </source>
</evidence>
<dbReference type="GO" id="GO:0005829">
    <property type="term" value="C:cytosol"/>
    <property type="evidence" value="ECO:0007669"/>
    <property type="project" value="GOC"/>
</dbReference>
<feature type="region of interest" description="Disordered" evidence="6">
    <location>
        <begin position="470"/>
        <end position="507"/>
    </location>
</feature>
<keyword evidence="4" id="KW-0653">Protein transport</keyword>
<sequence>MSVTAENHIAEVNARFTNVTERPALALIDYAMEEPTSSKKPSLTRALPRPDTSNEKEVIDSIEASFFVDDDEFDSNDYELKKLAGIDRLCIDDVDRERVRLKSQLLVVSKKISTLILEKGNSYTSQMDEMASIRSELIEVVQRVQTRGLYPLAIRVCTEAQDAANSYSHFDCVKQLSTSLSSCSSSLETALDAALCSSICAFDPDRYLQVYGAYRMLGKVEEAASRLVTLSCAALERRARSCIVAEAAQHATPSTTPTDQMSFEKICEIIPCDRVAESLRELGFALCQILANVHAVIALHSEEDERERLVEGEGHAPSLIARTLSSSLYTIFRTALVRFNTLLCCHDFAQLKFDDVLTTIELATRFRSFGRLHFGHAGVEIDVSLEKQSVLFFARQHAEKMDELRMFVENEAFAVCPLPPNFSLFDLQEFAFLRQSNGTMELSPRQTENGIGEQLDFVMLTHDSVNPFSTEAVASKPKPSKITKKSNGSSSFDTLDGSVDQGSPTKTTSPKLCNAALMVLRLLGRYIRMTSLLHSVADRSIPAITELFEYFLFAMVEFFARDGTEFADPLPVRLSAVLETVDAKIFRSGNSVLTRPLLSSAVQTSQPDRLFALSERLVAIDSIDFVARQLDLTRPVVESLLRPEDEKSVAALGDFYNRVLACVPDVRFAILNAVGSRSLKLPLLVSTIGTTQWNVNELQSKHSTYIDFLVQDLEVFSLRLQHLTLEFPCDEAIRNLLWDRVINAALKAILHGYGQIGARCSNEGRALMQLDVQHLSGRLEKLTGRKATEEIAKIDAYVKAYYLPEKHLEEWALQHTEYTLEQVTSLLAAATHMAGIPAIRSIIRSSDHKCIYFCKCITCKLSGKVPPCAGCDRNDVMLAAAEERAHQFLNEYKVAIQEVDMDRNLELPECFKRCEAKREFLEEIEDRTAYQQTRHAEIFTPYTARAKETFTTHCPECYPWKLHALDIIDEYKVILGERRFKEERRKMRVEMRRRDCTSEARAIQYSRECAICMLETPRTRVAFVKCGHITCVICAEENEELNQKSECPFCRAESGYIKLFETVIEDCTKKEGEPSNTIEMSGGSRSKRKVSANDSDEPVDKKSHSSSRKRIKQLY</sequence>
<proteinExistence type="predicted"/>
<accession>A0A8R1Y542</accession>
<evidence type="ECO:0000256" key="1">
    <source>
        <dbReference type="ARBA" id="ARBA00022448"/>
    </source>
</evidence>
<dbReference type="InterPro" id="IPR019515">
    <property type="entry name" value="VPS54_N"/>
</dbReference>
<dbReference type="Pfam" id="PF13920">
    <property type="entry name" value="zf-C3HC4_3"/>
    <property type="match status" value="1"/>
</dbReference>
<name>A0A2A6BPE2_PRIPA</name>
<organism evidence="7 8">
    <name type="scientific">Pristionchus pacificus</name>
    <name type="common">Parasitic nematode worm</name>
    <dbReference type="NCBI Taxonomy" id="54126"/>
    <lineage>
        <taxon>Eukaryota</taxon>
        <taxon>Metazoa</taxon>
        <taxon>Ecdysozoa</taxon>
        <taxon>Nematoda</taxon>
        <taxon>Chromadorea</taxon>
        <taxon>Rhabditida</taxon>
        <taxon>Rhabditina</taxon>
        <taxon>Diplogasteromorpha</taxon>
        <taxon>Diplogasteroidea</taxon>
        <taxon>Neodiplogasteridae</taxon>
        <taxon>Pristionchus</taxon>
    </lineage>
</organism>
<dbReference type="GO" id="GO:1990745">
    <property type="term" value="C:EARP complex"/>
    <property type="evidence" value="ECO:0000318"/>
    <property type="project" value="GO_Central"/>
</dbReference>
<keyword evidence="5" id="KW-0175">Coiled coil</keyword>
<keyword evidence="3" id="KW-0862">Zinc</keyword>
<evidence type="ECO:0000256" key="5">
    <source>
        <dbReference type="ARBA" id="ARBA00023054"/>
    </source>
</evidence>
<dbReference type="PANTHER" id="PTHR13258">
    <property type="entry name" value="SYNDETIN"/>
    <property type="match status" value="1"/>
</dbReference>